<sequence>MARIGKLEQRERHHVFHGEGDSHDPISFEEGGNETPEAGAGPMVAHEVQAGEDDSNMQTQAGIVPRIFGCAPEAPRVGTKRARPTLQSPPATVEREANGPRAGPPAHGAVPREATQGEPGSRSLAEIRLDDGKGTTWKGTATQVVAVREWVLAQVAKGDVRTGELFRHAATSGFRGSQEMQ</sequence>
<keyword evidence="3" id="KW-1185">Reference proteome</keyword>
<protein>
    <submittedName>
        <fullName evidence="2">Uncharacterized protein</fullName>
    </submittedName>
</protein>
<proteinExistence type="predicted"/>
<feature type="region of interest" description="Disordered" evidence="1">
    <location>
        <begin position="1"/>
        <end position="47"/>
    </location>
</feature>
<evidence type="ECO:0000313" key="3">
    <source>
        <dbReference type="Proteomes" id="UP001190700"/>
    </source>
</evidence>
<name>A0AAE0C728_9CHLO</name>
<dbReference type="Proteomes" id="UP001190700">
    <property type="component" value="Unassembled WGS sequence"/>
</dbReference>
<dbReference type="EMBL" id="LGRX02027253">
    <property type="protein sequence ID" value="KAK3249587.1"/>
    <property type="molecule type" value="Genomic_DNA"/>
</dbReference>
<feature type="region of interest" description="Disordered" evidence="1">
    <location>
        <begin position="74"/>
        <end position="136"/>
    </location>
</feature>
<evidence type="ECO:0000313" key="2">
    <source>
        <dbReference type="EMBL" id="KAK3249587.1"/>
    </source>
</evidence>
<evidence type="ECO:0000256" key="1">
    <source>
        <dbReference type="SAM" id="MobiDB-lite"/>
    </source>
</evidence>
<organism evidence="2 3">
    <name type="scientific">Cymbomonas tetramitiformis</name>
    <dbReference type="NCBI Taxonomy" id="36881"/>
    <lineage>
        <taxon>Eukaryota</taxon>
        <taxon>Viridiplantae</taxon>
        <taxon>Chlorophyta</taxon>
        <taxon>Pyramimonadophyceae</taxon>
        <taxon>Pyramimonadales</taxon>
        <taxon>Pyramimonadaceae</taxon>
        <taxon>Cymbomonas</taxon>
    </lineage>
</organism>
<accession>A0AAE0C728</accession>
<reference evidence="2 3" key="1">
    <citation type="journal article" date="2015" name="Genome Biol. Evol.">
        <title>Comparative Genomics of a Bacterivorous Green Alga Reveals Evolutionary Causalities and Consequences of Phago-Mixotrophic Mode of Nutrition.</title>
        <authorList>
            <person name="Burns J.A."/>
            <person name="Paasch A."/>
            <person name="Narechania A."/>
            <person name="Kim E."/>
        </authorList>
    </citation>
    <scope>NUCLEOTIDE SEQUENCE [LARGE SCALE GENOMIC DNA]</scope>
    <source>
        <strain evidence="2 3">PLY_AMNH</strain>
    </source>
</reference>
<gene>
    <name evidence="2" type="ORF">CYMTET_40990</name>
</gene>
<dbReference type="AlphaFoldDB" id="A0AAE0C728"/>
<feature type="compositionally biased region" description="Basic and acidic residues" evidence="1">
    <location>
        <begin position="1"/>
        <end position="26"/>
    </location>
</feature>
<comment type="caution">
    <text evidence="2">The sequence shown here is derived from an EMBL/GenBank/DDBJ whole genome shotgun (WGS) entry which is preliminary data.</text>
</comment>